<protein>
    <submittedName>
        <fullName evidence="1">Uncharacterized protein</fullName>
    </submittedName>
</protein>
<dbReference type="AlphaFoldDB" id="A0A151NLL9"/>
<dbReference type="Proteomes" id="UP000050525">
    <property type="component" value="Unassembled WGS sequence"/>
</dbReference>
<gene>
    <name evidence="1" type="ORF">Y1Q_0004748</name>
</gene>
<organism evidence="1 2">
    <name type="scientific">Alligator mississippiensis</name>
    <name type="common">American alligator</name>
    <dbReference type="NCBI Taxonomy" id="8496"/>
    <lineage>
        <taxon>Eukaryota</taxon>
        <taxon>Metazoa</taxon>
        <taxon>Chordata</taxon>
        <taxon>Craniata</taxon>
        <taxon>Vertebrata</taxon>
        <taxon>Euteleostomi</taxon>
        <taxon>Archelosauria</taxon>
        <taxon>Archosauria</taxon>
        <taxon>Crocodylia</taxon>
        <taxon>Alligatoridae</taxon>
        <taxon>Alligatorinae</taxon>
        <taxon>Alligator</taxon>
    </lineage>
</organism>
<reference evidence="1 2" key="1">
    <citation type="journal article" date="2012" name="Genome Biol.">
        <title>Sequencing three crocodilian genomes to illuminate the evolution of archosaurs and amniotes.</title>
        <authorList>
            <person name="St John J.A."/>
            <person name="Braun E.L."/>
            <person name="Isberg S.R."/>
            <person name="Miles L.G."/>
            <person name="Chong A.Y."/>
            <person name="Gongora J."/>
            <person name="Dalzell P."/>
            <person name="Moran C."/>
            <person name="Bed'hom B."/>
            <person name="Abzhanov A."/>
            <person name="Burgess S.C."/>
            <person name="Cooksey A.M."/>
            <person name="Castoe T.A."/>
            <person name="Crawford N.G."/>
            <person name="Densmore L.D."/>
            <person name="Drew J.C."/>
            <person name="Edwards S.V."/>
            <person name="Faircloth B.C."/>
            <person name="Fujita M.K."/>
            <person name="Greenwold M.J."/>
            <person name="Hoffmann F.G."/>
            <person name="Howard J.M."/>
            <person name="Iguchi T."/>
            <person name="Janes D.E."/>
            <person name="Khan S.Y."/>
            <person name="Kohno S."/>
            <person name="de Koning A.J."/>
            <person name="Lance S.L."/>
            <person name="McCarthy F.M."/>
            <person name="McCormack J.E."/>
            <person name="Merchant M.E."/>
            <person name="Peterson D.G."/>
            <person name="Pollock D.D."/>
            <person name="Pourmand N."/>
            <person name="Raney B.J."/>
            <person name="Roessler K.A."/>
            <person name="Sanford J.R."/>
            <person name="Sawyer R.H."/>
            <person name="Schmidt C.J."/>
            <person name="Triplett E.W."/>
            <person name="Tuberville T.D."/>
            <person name="Venegas-Anaya M."/>
            <person name="Howard J.T."/>
            <person name="Jarvis E.D."/>
            <person name="Guillette L.J.Jr."/>
            <person name="Glenn T.C."/>
            <person name="Green R.E."/>
            <person name="Ray D.A."/>
        </authorList>
    </citation>
    <scope>NUCLEOTIDE SEQUENCE [LARGE SCALE GENOMIC DNA]</scope>
    <source>
        <strain evidence="1">KSC_2009_1</strain>
    </source>
</reference>
<comment type="caution">
    <text evidence="1">The sequence shown here is derived from an EMBL/GenBank/DDBJ whole genome shotgun (WGS) entry which is preliminary data.</text>
</comment>
<dbReference type="EMBL" id="AKHW03002623">
    <property type="protein sequence ID" value="KYO37640.1"/>
    <property type="molecule type" value="Genomic_DNA"/>
</dbReference>
<evidence type="ECO:0000313" key="1">
    <source>
        <dbReference type="EMBL" id="KYO37640.1"/>
    </source>
</evidence>
<evidence type="ECO:0000313" key="2">
    <source>
        <dbReference type="Proteomes" id="UP000050525"/>
    </source>
</evidence>
<accession>A0A151NLL9</accession>
<name>A0A151NLL9_ALLMI</name>
<keyword evidence="2" id="KW-1185">Reference proteome</keyword>
<sequence>MQDCTILLQQLVVMWQNWLEDLRAWWAEDVAHEVTCDQADHELWAELLPLDQEWLQLPQEQNTILGRAVHAMDDDHWVLDIILGSVNLTLQNFKIQFCLAYCKSTAVFYRTGIQVPV</sequence>
<proteinExistence type="predicted"/>